<evidence type="ECO:0000313" key="2">
    <source>
        <dbReference type="Proteomes" id="UP000235786"/>
    </source>
</evidence>
<evidence type="ECO:0008006" key="3">
    <source>
        <dbReference type="Google" id="ProtNLM"/>
    </source>
</evidence>
<dbReference type="Proteomes" id="UP000235786">
    <property type="component" value="Unassembled WGS sequence"/>
</dbReference>
<sequence length="139" mass="16119">MTLDDVDPRIFGFFVHWLYTQELCPKGEAFILMDLTRFYRLADRFMVHPLQNDLRLRITCFVPSQDPGNTLKDFQLLAYGIDGDNWLKEQSVKLVREAIMGESESPDNLIDDMTPEMVADYAKAISGDLIRSMKLLKPW</sequence>
<proteinExistence type="predicted"/>
<dbReference type="OrthoDB" id="3556558at2759"/>
<gene>
    <name evidence="1" type="ORF">L207DRAFT_595569</name>
</gene>
<dbReference type="InterPro" id="IPR011333">
    <property type="entry name" value="SKP1/BTB/POZ_sf"/>
</dbReference>
<keyword evidence="2" id="KW-1185">Reference proteome</keyword>
<organism evidence="1 2">
    <name type="scientific">Hyaloscypha variabilis (strain UAMH 11265 / GT02V1 / F)</name>
    <name type="common">Meliniomyces variabilis</name>
    <dbReference type="NCBI Taxonomy" id="1149755"/>
    <lineage>
        <taxon>Eukaryota</taxon>
        <taxon>Fungi</taxon>
        <taxon>Dikarya</taxon>
        <taxon>Ascomycota</taxon>
        <taxon>Pezizomycotina</taxon>
        <taxon>Leotiomycetes</taxon>
        <taxon>Helotiales</taxon>
        <taxon>Hyaloscyphaceae</taxon>
        <taxon>Hyaloscypha</taxon>
        <taxon>Hyaloscypha variabilis</taxon>
    </lineage>
</organism>
<evidence type="ECO:0000313" key="1">
    <source>
        <dbReference type="EMBL" id="PMD48965.1"/>
    </source>
</evidence>
<name>A0A2J6SDX2_HYAVF</name>
<dbReference type="Gene3D" id="3.30.710.10">
    <property type="entry name" value="Potassium Channel Kv1.1, Chain A"/>
    <property type="match status" value="1"/>
</dbReference>
<dbReference type="AlphaFoldDB" id="A0A2J6SDX2"/>
<protein>
    <recommendedName>
        <fullName evidence="3">BTB domain-containing protein</fullName>
    </recommendedName>
</protein>
<dbReference type="EMBL" id="KZ613937">
    <property type="protein sequence ID" value="PMD48965.1"/>
    <property type="molecule type" value="Genomic_DNA"/>
</dbReference>
<accession>A0A2J6SDX2</accession>
<reference evidence="1 2" key="1">
    <citation type="submission" date="2016-04" db="EMBL/GenBank/DDBJ databases">
        <title>A degradative enzymes factory behind the ericoid mycorrhizal symbiosis.</title>
        <authorList>
            <consortium name="DOE Joint Genome Institute"/>
            <person name="Martino E."/>
            <person name="Morin E."/>
            <person name="Grelet G."/>
            <person name="Kuo A."/>
            <person name="Kohler A."/>
            <person name="Daghino S."/>
            <person name="Barry K."/>
            <person name="Choi C."/>
            <person name="Cichocki N."/>
            <person name="Clum A."/>
            <person name="Copeland A."/>
            <person name="Hainaut M."/>
            <person name="Haridas S."/>
            <person name="Labutti K."/>
            <person name="Lindquist E."/>
            <person name="Lipzen A."/>
            <person name="Khouja H.-R."/>
            <person name="Murat C."/>
            <person name="Ohm R."/>
            <person name="Olson A."/>
            <person name="Spatafora J."/>
            <person name="Veneault-Fourrey C."/>
            <person name="Henrissat B."/>
            <person name="Grigoriev I."/>
            <person name="Martin F."/>
            <person name="Perotto S."/>
        </authorList>
    </citation>
    <scope>NUCLEOTIDE SEQUENCE [LARGE SCALE GENOMIC DNA]</scope>
    <source>
        <strain evidence="1 2">F</strain>
    </source>
</reference>